<dbReference type="Proteomes" id="UP000092443">
    <property type="component" value="Unplaced"/>
</dbReference>
<keyword evidence="9 11" id="KW-0408">Iron</keyword>
<evidence type="ECO:0000256" key="3">
    <source>
        <dbReference type="ARBA" id="ARBA00004174"/>
    </source>
</evidence>
<keyword evidence="10 12" id="KW-0503">Monooxygenase</keyword>
<evidence type="ECO:0000256" key="11">
    <source>
        <dbReference type="PIRSR" id="PIRSR602403-1"/>
    </source>
</evidence>
<reference evidence="14 15" key="1">
    <citation type="submission" date="2025-04" db="UniProtKB">
        <authorList>
            <consortium name="RefSeq"/>
        </authorList>
    </citation>
    <scope>IDENTIFICATION</scope>
    <source>
        <tissue evidence="14 15">Whole body pupa</tissue>
    </source>
</reference>
<dbReference type="InterPro" id="IPR001128">
    <property type="entry name" value="Cyt_P450"/>
</dbReference>
<dbReference type="PROSITE" id="PS00086">
    <property type="entry name" value="CYTOCHROME_P450"/>
    <property type="match status" value="1"/>
</dbReference>
<evidence type="ECO:0000256" key="9">
    <source>
        <dbReference type="ARBA" id="ARBA00023004"/>
    </source>
</evidence>
<dbReference type="CDD" id="cd11054">
    <property type="entry name" value="CYP24A1-like"/>
    <property type="match status" value="1"/>
</dbReference>
<evidence type="ECO:0000256" key="1">
    <source>
        <dbReference type="ARBA" id="ARBA00001971"/>
    </source>
</evidence>
<dbReference type="PANTHER" id="PTHR24279:SF120">
    <property type="entry name" value="CYTOCHROME P450"/>
    <property type="match status" value="1"/>
</dbReference>
<dbReference type="Gene3D" id="1.10.630.10">
    <property type="entry name" value="Cytochrome P450"/>
    <property type="match status" value="1"/>
</dbReference>
<comment type="cofactor">
    <cofactor evidence="1 11">
        <name>heme</name>
        <dbReference type="ChEBI" id="CHEBI:30413"/>
    </cofactor>
</comment>
<dbReference type="GO" id="GO:0004497">
    <property type="term" value="F:monooxygenase activity"/>
    <property type="evidence" value="ECO:0007669"/>
    <property type="project" value="UniProtKB-KW"/>
</dbReference>
<dbReference type="RefSeq" id="XP_037891541.1">
    <property type="nucleotide sequence ID" value="XM_038035613.1"/>
</dbReference>
<evidence type="ECO:0000256" key="4">
    <source>
        <dbReference type="ARBA" id="ARBA00004406"/>
    </source>
</evidence>
<keyword evidence="7 11" id="KW-0479">Metal-binding</keyword>
<evidence type="ECO:0000256" key="2">
    <source>
        <dbReference type="ARBA" id="ARBA00003690"/>
    </source>
</evidence>
<dbReference type="GO" id="GO:0005506">
    <property type="term" value="F:iron ion binding"/>
    <property type="evidence" value="ECO:0007669"/>
    <property type="project" value="InterPro"/>
</dbReference>
<evidence type="ECO:0000313" key="15">
    <source>
        <dbReference type="RefSeq" id="XP_037891542.1"/>
    </source>
</evidence>
<dbReference type="InterPro" id="IPR036396">
    <property type="entry name" value="Cyt_P450_sf"/>
</dbReference>
<evidence type="ECO:0000256" key="7">
    <source>
        <dbReference type="ARBA" id="ARBA00022723"/>
    </source>
</evidence>
<dbReference type="SUPFAM" id="SSF48264">
    <property type="entry name" value="Cytochrome P450"/>
    <property type="match status" value="1"/>
</dbReference>
<dbReference type="FunFam" id="1.10.630.10:FF:000006">
    <property type="entry name" value="Cytochrome P450 302a1, mitochondrial"/>
    <property type="match status" value="1"/>
</dbReference>
<evidence type="ECO:0000256" key="6">
    <source>
        <dbReference type="ARBA" id="ARBA00022617"/>
    </source>
</evidence>
<dbReference type="KEGG" id="gfs:119638677"/>
<dbReference type="PRINTS" id="PR00385">
    <property type="entry name" value="P450"/>
</dbReference>
<comment type="subcellular location">
    <subcellularLocation>
        <location evidence="4">Endoplasmic reticulum membrane</location>
        <topology evidence="4">Peripheral membrane protein</topology>
    </subcellularLocation>
    <subcellularLocation>
        <location evidence="3">Microsome membrane</location>
        <topology evidence="3">Peripheral membrane protein</topology>
    </subcellularLocation>
</comment>
<dbReference type="InterPro" id="IPR002403">
    <property type="entry name" value="Cyt_P450_E_grp-IV"/>
</dbReference>
<accession>A0A9C6DU40</accession>
<dbReference type="InterPro" id="IPR017972">
    <property type="entry name" value="Cyt_P450_CS"/>
</dbReference>
<keyword evidence="6 11" id="KW-0349">Heme</keyword>
<dbReference type="RefSeq" id="XP_037891542.1">
    <property type="nucleotide sequence ID" value="XM_038035614.1"/>
</dbReference>
<dbReference type="PANTHER" id="PTHR24279">
    <property type="entry name" value="CYTOCHROME P450"/>
    <property type="match status" value="1"/>
</dbReference>
<dbReference type="PRINTS" id="PR00465">
    <property type="entry name" value="EP450IV"/>
</dbReference>
<proteinExistence type="inferred from homology"/>
<dbReference type="Pfam" id="PF00067">
    <property type="entry name" value="p450"/>
    <property type="match status" value="1"/>
</dbReference>
<dbReference type="GO" id="GO:0016705">
    <property type="term" value="F:oxidoreductase activity, acting on paired donors, with incorporation or reduction of molecular oxygen"/>
    <property type="evidence" value="ECO:0007669"/>
    <property type="project" value="InterPro"/>
</dbReference>
<dbReference type="InterPro" id="IPR050479">
    <property type="entry name" value="CYP11_CYP27_families"/>
</dbReference>
<keyword evidence="8 12" id="KW-0560">Oxidoreductase</keyword>
<evidence type="ECO:0000256" key="12">
    <source>
        <dbReference type="RuleBase" id="RU000461"/>
    </source>
</evidence>
<evidence type="ECO:0000256" key="8">
    <source>
        <dbReference type="ARBA" id="ARBA00023002"/>
    </source>
</evidence>
<gene>
    <name evidence="14 15" type="primary">LOC119638677</name>
</gene>
<name>A0A9C6DU40_9MUSC</name>
<evidence type="ECO:0000313" key="13">
    <source>
        <dbReference type="Proteomes" id="UP000092443"/>
    </source>
</evidence>
<dbReference type="AlphaFoldDB" id="A0A9C6DU40"/>
<dbReference type="GO" id="GO:0020037">
    <property type="term" value="F:heme binding"/>
    <property type="evidence" value="ECO:0007669"/>
    <property type="project" value="InterPro"/>
</dbReference>
<evidence type="ECO:0000313" key="14">
    <source>
        <dbReference type="RefSeq" id="XP_037891541.1"/>
    </source>
</evidence>
<protein>
    <submittedName>
        <fullName evidence="14 15">Probable cytochrome P450 49a1 isoform X1</fullName>
    </submittedName>
</protein>
<keyword evidence="13" id="KW-1185">Reference proteome</keyword>
<comment type="function">
    <text evidence="2">May be involved in the metabolism of insect hormones and in the breakdown of synthetic insecticides.</text>
</comment>
<feature type="binding site" description="axial binding residue" evidence="11">
    <location>
        <position position="519"/>
    </location>
    <ligand>
        <name>heme</name>
        <dbReference type="ChEBI" id="CHEBI:30413"/>
    </ligand>
    <ligandPart>
        <name>Fe</name>
        <dbReference type="ChEBI" id="CHEBI:18248"/>
    </ligandPart>
</feature>
<sequence>MYSYKSIAFTLAKPNPATTTLAVAIAIRLKTTFANQQTPIAIGAEAAGSQANKVEEYQTTKIGSNSNGLCATAASVNRVRSYREVPGPRGIPIIGNSWRFAPFIGHYKISELDKVMKELHTNYGKIAKIGGLIGHPDLLFIFDGDEIRKIFKKEETMPHRPSMPCLKHYKGQLRKDFFGDVAGLIGVHGKKWELFRQEVQQILLQPQIVKKYVSPLNDIATEFMARIHEMRDENQELPANFLHELYKWALESVGFIALDTRLGCLTPTGSEDSQKIIDSISTFFWAVPELELRMPLWRFYATKTYKSFIQALDDFTEISMKNIDRTMNSAANLNKNRIEANISIIERLVHKTGNRKLAAVLALDLFLVGVDTTSVAAASTIYQLARNPLKQEKLYKELKTVFPQNEAEINQYALQLLPYLKACVKETLRMYPVVIANGRSLQSDAVINNYCIPKGTHIIFPHLVVSNDPGYFREPRQFSPERWFKPNEKNTGNQCRQYYNGPKIHPFVSLPFGFGRRMCVGRRFAEIELYTLLAKIFRKYKVEYNYGDLIYEMNSTYIPRPPLNFKLILRSSK</sequence>
<dbReference type="GeneID" id="119638677"/>
<comment type="similarity">
    <text evidence="5 12">Belongs to the cytochrome P450 family.</text>
</comment>
<evidence type="ECO:0000256" key="5">
    <source>
        <dbReference type="ARBA" id="ARBA00010617"/>
    </source>
</evidence>
<organism evidence="13 15">
    <name type="scientific">Glossina fuscipes</name>
    <dbReference type="NCBI Taxonomy" id="7396"/>
    <lineage>
        <taxon>Eukaryota</taxon>
        <taxon>Metazoa</taxon>
        <taxon>Ecdysozoa</taxon>
        <taxon>Arthropoda</taxon>
        <taxon>Hexapoda</taxon>
        <taxon>Insecta</taxon>
        <taxon>Pterygota</taxon>
        <taxon>Neoptera</taxon>
        <taxon>Endopterygota</taxon>
        <taxon>Diptera</taxon>
        <taxon>Brachycera</taxon>
        <taxon>Muscomorpha</taxon>
        <taxon>Hippoboscoidea</taxon>
        <taxon>Glossinidae</taxon>
        <taxon>Glossina</taxon>
    </lineage>
</organism>
<evidence type="ECO:0000256" key="10">
    <source>
        <dbReference type="ARBA" id="ARBA00023033"/>
    </source>
</evidence>
<dbReference type="GO" id="GO:0005789">
    <property type="term" value="C:endoplasmic reticulum membrane"/>
    <property type="evidence" value="ECO:0007669"/>
    <property type="project" value="UniProtKB-SubCell"/>
</dbReference>